<dbReference type="InParanoid" id="A0A0D1YK06"/>
<organism evidence="8 9">
    <name type="scientific">Verruconis gallopava</name>
    <dbReference type="NCBI Taxonomy" id="253628"/>
    <lineage>
        <taxon>Eukaryota</taxon>
        <taxon>Fungi</taxon>
        <taxon>Dikarya</taxon>
        <taxon>Ascomycota</taxon>
        <taxon>Pezizomycotina</taxon>
        <taxon>Dothideomycetes</taxon>
        <taxon>Pleosporomycetidae</taxon>
        <taxon>Venturiales</taxon>
        <taxon>Sympoventuriaceae</taxon>
        <taxon>Verruconis</taxon>
    </lineage>
</organism>
<dbReference type="SUPFAM" id="SSF47113">
    <property type="entry name" value="Histone-fold"/>
    <property type="match status" value="1"/>
</dbReference>
<dbReference type="VEuPathDB" id="FungiDB:PV09_07250"/>
<dbReference type="InterPro" id="IPR009072">
    <property type="entry name" value="Histone-fold"/>
</dbReference>
<dbReference type="Proteomes" id="UP000053259">
    <property type="component" value="Unassembled WGS sequence"/>
</dbReference>
<feature type="region of interest" description="Disordered" evidence="6">
    <location>
        <begin position="1"/>
        <end position="145"/>
    </location>
</feature>
<dbReference type="InterPro" id="IPR045127">
    <property type="entry name" value="TAF11-like"/>
</dbReference>
<dbReference type="HOGENOM" id="CLU_035243_1_0_1"/>
<evidence type="ECO:0000313" key="8">
    <source>
        <dbReference type="EMBL" id="KIW01202.1"/>
    </source>
</evidence>
<evidence type="ECO:0000256" key="6">
    <source>
        <dbReference type="SAM" id="MobiDB-lite"/>
    </source>
</evidence>
<name>A0A0D1YK06_9PEZI</name>
<dbReference type="CDD" id="cd08048">
    <property type="entry name" value="HFD_TAF11"/>
    <property type="match status" value="1"/>
</dbReference>
<feature type="compositionally biased region" description="Acidic residues" evidence="6">
    <location>
        <begin position="114"/>
        <end position="140"/>
    </location>
</feature>
<proteinExistence type="inferred from homology"/>
<dbReference type="GO" id="GO:0005669">
    <property type="term" value="C:transcription factor TFIID complex"/>
    <property type="evidence" value="ECO:0007669"/>
    <property type="project" value="InterPro"/>
</dbReference>
<keyword evidence="5" id="KW-0539">Nucleus</keyword>
<feature type="compositionally biased region" description="Polar residues" evidence="6">
    <location>
        <begin position="96"/>
        <end position="105"/>
    </location>
</feature>
<dbReference type="GO" id="GO:0046982">
    <property type="term" value="F:protein heterodimerization activity"/>
    <property type="evidence" value="ECO:0007669"/>
    <property type="project" value="InterPro"/>
</dbReference>
<dbReference type="GeneID" id="27315223"/>
<evidence type="ECO:0000313" key="9">
    <source>
        <dbReference type="Proteomes" id="UP000053259"/>
    </source>
</evidence>
<comment type="subcellular location">
    <subcellularLocation>
        <location evidence="1">Nucleus</location>
    </subcellularLocation>
</comment>
<dbReference type="PANTHER" id="PTHR13218:SF8">
    <property type="entry name" value="TRANSCRIPTION INITIATION FACTOR TFIID SUBUNIT 11"/>
    <property type="match status" value="1"/>
</dbReference>
<feature type="compositionally biased region" description="Low complexity" evidence="6">
    <location>
        <begin position="61"/>
        <end position="76"/>
    </location>
</feature>
<evidence type="ECO:0000256" key="4">
    <source>
        <dbReference type="ARBA" id="ARBA00023163"/>
    </source>
</evidence>
<reference evidence="8 9" key="1">
    <citation type="submission" date="2015-01" db="EMBL/GenBank/DDBJ databases">
        <title>The Genome Sequence of Ochroconis gallopava CBS43764.</title>
        <authorList>
            <consortium name="The Broad Institute Genomics Platform"/>
            <person name="Cuomo C."/>
            <person name="de Hoog S."/>
            <person name="Gorbushina A."/>
            <person name="Stielow B."/>
            <person name="Teixiera M."/>
            <person name="Abouelleil A."/>
            <person name="Chapman S.B."/>
            <person name="Priest M."/>
            <person name="Young S.K."/>
            <person name="Wortman J."/>
            <person name="Nusbaum C."/>
            <person name="Birren B."/>
        </authorList>
    </citation>
    <scope>NUCLEOTIDE SEQUENCE [LARGE SCALE GENOMIC DNA]</scope>
    <source>
        <strain evidence="8 9">CBS 43764</strain>
    </source>
</reference>
<keyword evidence="3" id="KW-0805">Transcription regulation</keyword>
<evidence type="ECO:0000256" key="1">
    <source>
        <dbReference type="ARBA" id="ARBA00004123"/>
    </source>
</evidence>
<comment type="similarity">
    <text evidence="2">Belongs to the TAF11 family.</text>
</comment>
<dbReference type="STRING" id="253628.A0A0D1YK06"/>
<dbReference type="InterPro" id="IPR006809">
    <property type="entry name" value="TAFII28_dom"/>
</dbReference>
<evidence type="ECO:0000256" key="5">
    <source>
        <dbReference type="ARBA" id="ARBA00023242"/>
    </source>
</evidence>
<keyword evidence="9" id="KW-1185">Reference proteome</keyword>
<dbReference type="OrthoDB" id="28335at2759"/>
<dbReference type="Pfam" id="PF04719">
    <property type="entry name" value="TAFII28"/>
    <property type="match status" value="1"/>
</dbReference>
<feature type="domain" description="TAFII28-like protein" evidence="7">
    <location>
        <begin position="176"/>
        <end position="262"/>
    </location>
</feature>
<evidence type="ECO:0000256" key="2">
    <source>
        <dbReference type="ARBA" id="ARBA00009788"/>
    </source>
</evidence>
<dbReference type="GO" id="GO:0016251">
    <property type="term" value="F:RNA polymerase II general transcription initiation factor activity"/>
    <property type="evidence" value="ECO:0007669"/>
    <property type="project" value="TreeGrafter"/>
</dbReference>
<keyword evidence="4" id="KW-0804">Transcription</keyword>
<sequence>MATSPPFAGSPPGTGTPISRKRPSLPAQMSSSKRRKPSTAGPSHLRQTSFPPEELPRDARSPSADSAAVGTSSVISGVGGKRGRRGKSGSVIGTGSRVNGTSRAVSASAVDGIGPEDEVDDEDDDGDVQDNLQGDEADAEEREKEAEALRILTASFDPARAHVYANFLHVGRTILPRIRKLANHTLSQSVPSSVVLTISSYTKVFLGELIDTARRVQTEWQAADDKFPDGTPIPNDATLKERTKPEWRGPLTPDHLREALRRIKKDRVGGAGGFMGVSLSGKERTAAKMGGRRLFR</sequence>
<dbReference type="RefSeq" id="XP_016211071.1">
    <property type="nucleotide sequence ID" value="XM_016360995.1"/>
</dbReference>
<dbReference type="AlphaFoldDB" id="A0A0D1YK06"/>
<dbReference type="EMBL" id="KN847556">
    <property type="protein sequence ID" value="KIW01202.1"/>
    <property type="molecule type" value="Genomic_DNA"/>
</dbReference>
<evidence type="ECO:0000259" key="7">
    <source>
        <dbReference type="Pfam" id="PF04719"/>
    </source>
</evidence>
<dbReference type="Gene3D" id="1.10.20.10">
    <property type="entry name" value="Histone, subunit A"/>
    <property type="match status" value="1"/>
</dbReference>
<dbReference type="PANTHER" id="PTHR13218">
    <property type="entry name" value="TRANSCRIPTION INITIATION FACTOR TFIID SUBUNIT 11-RELATED"/>
    <property type="match status" value="1"/>
</dbReference>
<gene>
    <name evidence="8" type="ORF">PV09_07250</name>
</gene>
<protein>
    <recommendedName>
        <fullName evidence="7">TAFII28-like protein domain-containing protein</fullName>
    </recommendedName>
</protein>
<accession>A0A0D1YK06</accession>
<dbReference type="GO" id="GO:0051123">
    <property type="term" value="P:RNA polymerase II preinitiation complex assembly"/>
    <property type="evidence" value="ECO:0007669"/>
    <property type="project" value="InterPro"/>
</dbReference>
<evidence type="ECO:0000256" key="3">
    <source>
        <dbReference type="ARBA" id="ARBA00023015"/>
    </source>
</evidence>